<proteinExistence type="predicted"/>
<organism evidence="4 5">
    <name type="scientific">Desulfosudis oleivorans (strain DSM 6200 / JCM 39069 / Hxd3)</name>
    <name type="common">Desulfococcus oleovorans</name>
    <dbReference type="NCBI Taxonomy" id="96561"/>
    <lineage>
        <taxon>Bacteria</taxon>
        <taxon>Pseudomonadati</taxon>
        <taxon>Thermodesulfobacteriota</taxon>
        <taxon>Desulfobacteria</taxon>
        <taxon>Desulfobacterales</taxon>
        <taxon>Desulfosudaceae</taxon>
        <taxon>Desulfosudis</taxon>
    </lineage>
</organism>
<dbReference type="Proteomes" id="UP000008561">
    <property type="component" value="Chromosome"/>
</dbReference>
<reference evidence="4 5" key="1">
    <citation type="submission" date="2007-10" db="EMBL/GenBank/DDBJ databases">
        <title>Complete sequence of Desulfococcus oleovorans Hxd3.</title>
        <authorList>
            <consortium name="US DOE Joint Genome Institute"/>
            <person name="Copeland A."/>
            <person name="Lucas S."/>
            <person name="Lapidus A."/>
            <person name="Barry K."/>
            <person name="Glavina del Rio T."/>
            <person name="Dalin E."/>
            <person name="Tice H."/>
            <person name="Pitluck S."/>
            <person name="Kiss H."/>
            <person name="Brettin T."/>
            <person name="Bruce D."/>
            <person name="Detter J.C."/>
            <person name="Han C."/>
            <person name="Schmutz J."/>
            <person name="Larimer F."/>
            <person name="Land M."/>
            <person name="Hauser L."/>
            <person name="Kyrpides N."/>
            <person name="Kim E."/>
            <person name="Wawrik B."/>
            <person name="Richardson P."/>
        </authorList>
    </citation>
    <scope>NUCLEOTIDE SEQUENCE [LARGE SCALE GENOMIC DNA]</scope>
    <source>
        <strain evidence="5">DSM 6200 / JCM 39069 / Hxd3</strain>
    </source>
</reference>
<dbReference type="AlphaFoldDB" id="A8ZU06"/>
<gene>
    <name evidence="4" type="ordered locus">Dole_0508</name>
</gene>
<feature type="chain" id="PRO_5002733976" evidence="2">
    <location>
        <begin position="34"/>
        <end position="198"/>
    </location>
</feature>
<protein>
    <submittedName>
        <fullName evidence="4">OstA family protein</fullName>
    </submittedName>
</protein>
<feature type="signal peptide" evidence="2">
    <location>
        <begin position="1"/>
        <end position="33"/>
    </location>
</feature>
<dbReference type="PANTHER" id="PTHR36504:SF1">
    <property type="entry name" value="LIPOPOLYSACCHARIDE EXPORT SYSTEM PROTEIN LPTA"/>
    <property type="match status" value="1"/>
</dbReference>
<dbReference type="PANTHER" id="PTHR36504">
    <property type="entry name" value="LIPOPOLYSACCHARIDE EXPORT SYSTEM PROTEIN LPTA"/>
    <property type="match status" value="1"/>
</dbReference>
<dbReference type="GO" id="GO:0015920">
    <property type="term" value="P:lipopolysaccharide transport"/>
    <property type="evidence" value="ECO:0007669"/>
    <property type="project" value="TreeGrafter"/>
</dbReference>
<evidence type="ECO:0000313" key="4">
    <source>
        <dbReference type="EMBL" id="ABW66318.1"/>
    </source>
</evidence>
<accession>A8ZU06</accession>
<evidence type="ECO:0000313" key="5">
    <source>
        <dbReference type="Proteomes" id="UP000008561"/>
    </source>
</evidence>
<evidence type="ECO:0000259" key="3">
    <source>
        <dbReference type="Pfam" id="PF03968"/>
    </source>
</evidence>
<dbReference type="GO" id="GO:0030288">
    <property type="term" value="C:outer membrane-bounded periplasmic space"/>
    <property type="evidence" value="ECO:0007669"/>
    <property type="project" value="TreeGrafter"/>
</dbReference>
<evidence type="ECO:0000256" key="1">
    <source>
        <dbReference type="ARBA" id="ARBA00022729"/>
    </source>
</evidence>
<dbReference type="InterPro" id="IPR052037">
    <property type="entry name" value="LPS_export_LptA"/>
</dbReference>
<dbReference type="Pfam" id="PF03968">
    <property type="entry name" value="LptD_N"/>
    <property type="match status" value="1"/>
</dbReference>
<dbReference type="GO" id="GO:0009279">
    <property type="term" value="C:cell outer membrane"/>
    <property type="evidence" value="ECO:0007669"/>
    <property type="project" value="TreeGrafter"/>
</dbReference>
<keyword evidence="5" id="KW-1185">Reference proteome</keyword>
<feature type="domain" description="Organic solvent tolerance-like N-terminal" evidence="3">
    <location>
        <begin position="47"/>
        <end position="169"/>
    </location>
</feature>
<sequence length="198" mass="21098">MPAIETGIWNTMKIQTGLLTICFLVFPALFASADTPPPPQDDAKAIHISADRLVSESRADYAEFTGNVRAVGEKFDIQADTLQVFYSPAPDTQAPGTANRLDTGTGKTVREIIATGNVTILFDDKVAKTDQAVYSRESGRVVLMGPGSTVTGKSGRISGDTITLHTETESVTVISGGETRVQAVIHPDGSKNDDQTEK</sequence>
<dbReference type="InterPro" id="IPR005653">
    <property type="entry name" value="OstA-like_N"/>
</dbReference>
<dbReference type="GO" id="GO:0017089">
    <property type="term" value="F:glycolipid transfer activity"/>
    <property type="evidence" value="ECO:0007669"/>
    <property type="project" value="TreeGrafter"/>
</dbReference>
<dbReference type="Gene3D" id="2.60.450.10">
    <property type="entry name" value="Lipopolysaccharide (LPS) transport protein A like domain"/>
    <property type="match status" value="1"/>
</dbReference>
<dbReference type="KEGG" id="dol:Dole_0508"/>
<dbReference type="HOGENOM" id="CLU_1376232_0_0_7"/>
<name>A8ZU06_DESOH</name>
<evidence type="ECO:0000256" key="2">
    <source>
        <dbReference type="SAM" id="SignalP"/>
    </source>
</evidence>
<dbReference type="STRING" id="96561.Dole_0508"/>
<dbReference type="eggNOG" id="COG1934">
    <property type="taxonomic scope" value="Bacteria"/>
</dbReference>
<keyword evidence="1 2" id="KW-0732">Signal</keyword>
<dbReference type="EMBL" id="CP000859">
    <property type="protein sequence ID" value="ABW66318.1"/>
    <property type="molecule type" value="Genomic_DNA"/>
</dbReference>